<dbReference type="EMBL" id="LWDL01000017">
    <property type="protein sequence ID" value="OQW51847.1"/>
    <property type="molecule type" value="Genomic_DNA"/>
</dbReference>
<evidence type="ECO:0000256" key="8">
    <source>
        <dbReference type="ARBA" id="ARBA00023136"/>
    </source>
</evidence>
<keyword evidence="6 9" id="KW-0378">Hydrolase</keyword>
<dbReference type="PRINTS" id="PR00781">
    <property type="entry name" value="LIPOSIGPTASE"/>
</dbReference>
<proteinExistence type="inferred from homology"/>
<keyword evidence="4 9" id="KW-0812">Transmembrane</keyword>
<comment type="similarity">
    <text evidence="1 9 10">Belongs to the peptidase A8 family.</text>
</comment>
<dbReference type="EC" id="3.4.23.36" evidence="9"/>
<keyword evidence="3 9" id="KW-0645">Protease</keyword>
<evidence type="ECO:0000313" key="11">
    <source>
        <dbReference type="EMBL" id="OQW51847.1"/>
    </source>
</evidence>
<feature type="transmembrane region" description="Helical" evidence="9">
    <location>
        <begin position="89"/>
        <end position="106"/>
    </location>
</feature>
<evidence type="ECO:0000256" key="7">
    <source>
        <dbReference type="ARBA" id="ARBA00022989"/>
    </source>
</evidence>
<gene>
    <name evidence="9" type="primary">lspA</name>
    <name evidence="11" type="ORF">A4S15_09820</name>
</gene>
<comment type="catalytic activity">
    <reaction evidence="9">
        <text>Release of signal peptides from bacterial membrane prolipoproteins. Hydrolyzes -Xaa-Yaa-Zaa-|-(S,diacylglyceryl)Cys-, in which Xaa is hydrophobic (preferably Leu), and Yaa (Ala or Ser) and Zaa (Gly or Ala) have small, neutral side chains.</text>
        <dbReference type="EC" id="3.4.23.36"/>
    </reaction>
</comment>
<comment type="caution">
    <text evidence="11">The sequence shown here is derived from an EMBL/GenBank/DDBJ whole genome shotgun (WGS) entry which is preliminary data.</text>
</comment>
<feature type="transmembrane region" description="Helical" evidence="9">
    <location>
        <begin position="126"/>
        <end position="145"/>
    </location>
</feature>
<evidence type="ECO:0000256" key="4">
    <source>
        <dbReference type="ARBA" id="ARBA00022692"/>
    </source>
</evidence>
<keyword evidence="8 9" id="KW-0472">Membrane</keyword>
<keyword evidence="5 9" id="KW-0064">Aspartyl protease</keyword>
<evidence type="ECO:0000256" key="3">
    <source>
        <dbReference type="ARBA" id="ARBA00022670"/>
    </source>
</evidence>
<evidence type="ECO:0000256" key="6">
    <source>
        <dbReference type="ARBA" id="ARBA00022801"/>
    </source>
</evidence>
<keyword evidence="2 9" id="KW-1003">Cell membrane</keyword>
<dbReference type="PANTHER" id="PTHR33695:SF1">
    <property type="entry name" value="LIPOPROTEIN SIGNAL PEPTIDASE"/>
    <property type="match status" value="1"/>
</dbReference>
<protein>
    <recommendedName>
        <fullName evidence="9">Lipoprotein signal peptidase</fullName>
        <ecNumber evidence="9">3.4.23.36</ecNumber>
    </recommendedName>
    <alternativeName>
        <fullName evidence="9">Prolipoprotein signal peptidase</fullName>
    </alternativeName>
    <alternativeName>
        <fullName evidence="9">Signal peptidase II</fullName>
        <shortName evidence="9">SPase II</shortName>
    </alternativeName>
</protein>
<dbReference type="GO" id="GO:0004190">
    <property type="term" value="F:aspartic-type endopeptidase activity"/>
    <property type="evidence" value="ECO:0007669"/>
    <property type="project" value="UniProtKB-UniRule"/>
</dbReference>
<comment type="function">
    <text evidence="9">This protein specifically catalyzes the removal of signal peptides from prolipoproteins.</text>
</comment>
<evidence type="ECO:0000256" key="5">
    <source>
        <dbReference type="ARBA" id="ARBA00022750"/>
    </source>
</evidence>
<evidence type="ECO:0000256" key="1">
    <source>
        <dbReference type="ARBA" id="ARBA00006139"/>
    </source>
</evidence>
<organism evidence="11 12">
    <name type="scientific">Candidatus Raskinella chloraquaticus</name>
    <dbReference type="NCBI Taxonomy" id="1951219"/>
    <lineage>
        <taxon>Bacteria</taxon>
        <taxon>Pseudomonadati</taxon>
        <taxon>Pseudomonadota</taxon>
        <taxon>Alphaproteobacteria</taxon>
        <taxon>Hyphomicrobiales</taxon>
        <taxon>Phreatobacteraceae</taxon>
        <taxon>Candidatus Raskinella</taxon>
    </lineage>
</organism>
<name>A0A1W9HX06_9HYPH</name>
<dbReference type="HAMAP" id="MF_00161">
    <property type="entry name" value="LspA"/>
    <property type="match status" value="1"/>
</dbReference>
<dbReference type="NCBIfam" id="TIGR00077">
    <property type="entry name" value="lspA"/>
    <property type="match status" value="1"/>
</dbReference>
<sequence length="157" mass="16991">MAAALLICALDQASKLWLLWSYDIAIHQPVALTPFLDVVLVWNKGVSYGLLALDSTGGQWTLGALQLAISLALWLWLNTAPAALTRLSLALIIGGALGNTIDRFLHEGVADFFLLHLRALGSDLNWYVFNLADVAIVAGVAALLYESVFADNRRLGM</sequence>
<feature type="active site" evidence="9">
    <location>
        <position position="133"/>
    </location>
</feature>
<accession>A0A1W9HX06</accession>
<dbReference type="Proteomes" id="UP000192872">
    <property type="component" value="Unassembled WGS sequence"/>
</dbReference>
<feature type="active site" evidence="9">
    <location>
        <position position="111"/>
    </location>
</feature>
<evidence type="ECO:0000256" key="2">
    <source>
        <dbReference type="ARBA" id="ARBA00022475"/>
    </source>
</evidence>
<comment type="caution">
    <text evidence="9">Lacks conserved residue(s) required for the propagation of feature annotation.</text>
</comment>
<evidence type="ECO:0000256" key="9">
    <source>
        <dbReference type="HAMAP-Rule" id="MF_00161"/>
    </source>
</evidence>
<feature type="transmembrane region" description="Helical" evidence="9">
    <location>
        <begin position="57"/>
        <end position="77"/>
    </location>
</feature>
<evidence type="ECO:0000313" key="12">
    <source>
        <dbReference type="Proteomes" id="UP000192872"/>
    </source>
</evidence>
<dbReference type="GO" id="GO:0006508">
    <property type="term" value="P:proteolysis"/>
    <property type="evidence" value="ECO:0007669"/>
    <property type="project" value="UniProtKB-KW"/>
</dbReference>
<dbReference type="PANTHER" id="PTHR33695">
    <property type="entry name" value="LIPOPROTEIN SIGNAL PEPTIDASE"/>
    <property type="match status" value="1"/>
</dbReference>
<reference evidence="11 12" key="1">
    <citation type="journal article" date="2017" name="Water Res.">
        <title>Comammox in drinking water systems.</title>
        <authorList>
            <person name="Wang Y."/>
            <person name="Ma L."/>
            <person name="Mao Y."/>
            <person name="Jiang X."/>
            <person name="Xia Y."/>
            <person name="Yu K."/>
            <person name="Li B."/>
            <person name="Zhang T."/>
        </authorList>
    </citation>
    <scope>NUCLEOTIDE SEQUENCE [LARGE SCALE GENOMIC DNA]</scope>
    <source>
        <strain evidence="11">SG_bin8</strain>
    </source>
</reference>
<dbReference type="UniPathway" id="UPA00665"/>
<comment type="subcellular location">
    <subcellularLocation>
        <location evidence="9">Cell membrane</location>
        <topology evidence="9">Multi-pass membrane protein</topology>
    </subcellularLocation>
</comment>
<comment type="pathway">
    <text evidence="9">Protein modification; lipoprotein biosynthesis (signal peptide cleavage).</text>
</comment>
<evidence type="ECO:0000256" key="10">
    <source>
        <dbReference type="RuleBase" id="RU004181"/>
    </source>
</evidence>
<dbReference type="AlphaFoldDB" id="A0A1W9HX06"/>
<dbReference type="InterPro" id="IPR001872">
    <property type="entry name" value="Peptidase_A8"/>
</dbReference>
<keyword evidence="7 9" id="KW-1133">Transmembrane helix</keyword>
<dbReference type="STRING" id="1827387.A4S15_09820"/>
<dbReference type="Pfam" id="PF01252">
    <property type="entry name" value="Peptidase_A8"/>
    <property type="match status" value="1"/>
</dbReference>
<dbReference type="GO" id="GO:0005886">
    <property type="term" value="C:plasma membrane"/>
    <property type="evidence" value="ECO:0007669"/>
    <property type="project" value="UniProtKB-SubCell"/>
</dbReference>